<evidence type="ECO:0000313" key="1">
    <source>
        <dbReference type="EMBL" id="GAF96691.1"/>
    </source>
</evidence>
<accession>X0UBJ0</accession>
<comment type="caution">
    <text evidence="1">The sequence shown here is derived from an EMBL/GenBank/DDBJ whole genome shotgun (WGS) entry which is preliminary data.</text>
</comment>
<organism evidence="1">
    <name type="scientific">marine sediment metagenome</name>
    <dbReference type="NCBI Taxonomy" id="412755"/>
    <lineage>
        <taxon>unclassified sequences</taxon>
        <taxon>metagenomes</taxon>
        <taxon>ecological metagenomes</taxon>
    </lineage>
</organism>
<dbReference type="AlphaFoldDB" id="X0UBJ0"/>
<dbReference type="EMBL" id="BARS01017332">
    <property type="protein sequence ID" value="GAF96691.1"/>
    <property type="molecule type" value="Genomic_DNA"/>
</dbReference>
<sequence>MKELLRPKEMMKQELRLKLGMNIEPFKNFISRITWYTTVYDDVDGTIGMLEFVATWHYYCTVYAYRAKLKGVKFYIKELKNERLSKKS</sequence>
<protein>
    <submittedName>
        <fullName evidence="1">Uncharacterized protein</fullName>
    </submittedName>
</protein>
<proteinExistence type="predicted"/>
<name>X0UBJ0_9ZZZZ</name>
<reference evidence="1" key="1">
    <citation type="journal article" date="2014" name="Front. Microbiol.">
        <title>High frequency of phylogenetically diverse reductive dehalogenase-homologous genes in deep subseafloor sedimentary metagenomes.</title>
        <authorList>
            <person name="Kawai M."/>
            <person name="Futagami T."/>
            <person name="Toyoda A."/>
            <person name="Takaki Y."/>
            <person name="Nishi S."/>
            <person name="Hori S."/>
            <person name="Arai W."/>
            <person name="Tsubouchi T."/>
            <person name="Morono Y."/>
            <person name="Uchiyama I."/>
            <person name="Ito T."/>
            <person name="Fujiyama A."/>
            <person name="Inagaki F."/>
            <person name="Takami H."/>
        </authorList>
    </citation>
    <scope>NUCLEOTIDE SEQUENCE</scope>
    <source>
        <strain evidence="1">Expedition CK06-06</strain>
    </source>
</reference>
<gene>
    <name evidence="1" type="ORF">S01H1_28361</name>
</gene>